<feature type="transmembrane region" description="Helical" evidence="1">
    <location>
        <begin position="164"/>
        <end position="183"/>
    </location>
</feature>
<protein>
    <submittedName>
        <fullName evidence="2">Uncharacterized protein</fullName>
    </submittedName>
</protein>
<feature type="transmembrane region" description="Helical" evidence="1">
    <location>
        <begin position="392"/>
        <end position="413"/>
    </location>
</feature>
<dbReference type="GeneID" id="24136415"/>
<dbReference type="EMBL" id="KK583324">
    <property type="protein sequence ID" value="KDO20082.1"/>
    <property type="molecule type" value="Genomic_DNA"/>
</dbReference>
<evidence type="ECO:0000256" key="1">
    <source>
        <dbReference type="SAM" id="Phobius"/>
    </source>
</evidence>
<evidence type="ECO:0000313" key="2">
    <source>
        <dbReference type="EMBL" id="KDO20082.1"/>
    </source>
</evidence>
<gene>
    <name evidence="2" type="ORF">SPRG_14621</name>
</gene>
<dbReference type="OrthoDB" id="1926212at2759"/>
<dbReference type="AlphaFoldDB" id="A0A067BZU3"/>
<feature type="transmembrane region" description="Helical" evidence="1">
    <location>
        <begin position="189"/>
        <end position="205"/>
    </location>
</feature>
<feature type="transmembrane region" description="Helical" evidence="1">
    <location>
        <begin position="594"/>
        <end position="614"/>
    </location>
</feature>
<keyword evidence="1" id="KW-1133">Transmembrane helix</keyword>
<keyword evidence="3" id="KW-1185">Reference proteome</keyword>
<dbReference type="Proteomes" id="UP000030745">
    <property type="component" value="Unassembled WGS sequence"/>
</dbReference>
<organism evidence="2 3">
    <name type="scientific">Saprolegnia parasitica (strain CBS 223.65)</name>
    <dbReference type="NCBI Taxonomy" id="695850"/>
    <lineage>
        <taxon>Eukaryota</taxon>
        <taxon>Sar</taxon>
        <taxon>Stramenopiles</taxon>
        <taxon>Oomycota</taxon>
        <taxon>Saprolegniomycetes</taxon>
        <taxon>Saprolegniales</taxon>
        <taxon>Saprolegniaceae</taxon>
        <taxon>Saprolegnia</taxon>
    </lineage>
</organism>
<feature type="transmembrane region" description="Helical" evidence="1">
    <location>
        <begin position="226"/>
        <end position="246"/>
    </location>
</feature>
<evidence type="ECO:0000313" key="3">
    <source>
        <dbReference type="Proteomes" id="UP000030745"/>
    </source>
</evidence>
<feature type="transmembrane region" description="Helical" evidence="1">
    <location>
        <begin position="543"/>
        <end position="562"/>
    </location>
</feature>
<dbReference type="KEGG" id="spar:SPRG_14621"/>
<dbReference type="RefSeq" id="XP_012209185.1">
    <property type="nucleotide sequence ID" value="XM_012353795.1"/>
</dbReference>
<keyword evidence="1" id="KW-0812">Transmembrane</keyword>
<keyword evidence="1" id="KW-0472">Membrane</keyword>
<feature type="transmembrane region" description="Helical" evidence="1">
    <location>
        <begin position="340"/>
        <end position="364"/>
    </location>
</feature>
<dbReference type="VEuPathDB" id="FungiDB:SPRG_14621"/>
<accession>A0A067BZU3</accession>
<feature type="transmembrane region" description="Helical" evidence="1">
    <location>
        <begin position="32"/>
        <end position="57"/>
    </location>
</feature>
<feature type="transmembrane region" description="Helical" evidence="1">
    <location>
        <begin position="302"/>
        <end position="328"/>
    </location>
</feature>
<name>A0A067BZU3_SAPPC</name>
<reference evidence="2 3" key="1">
    <citation type="journal article" date="2013" name="PLoS Genet.">
        <title>Distinctive expansion of potential virulence genes in the genome of the oomycete fish pathogen Saprolegnia parasitica.</title>
        <authorList>
            <person name="Jiang R.H."/>
            <person name="de Bruijn I."/>
            <person name="Haas B.J."/>
            <person name="Belmonte R."/>
            <person name="Lobach L."/>
            <person name="Christie J."/>
            <person name="van den Ackerveken G."/>
            <person name="Bottin A."/>
            <person name="Bulone V."/>
            <person name="Diaz-Moreno S.M."/>
            <person name="Dumas B."/>
            <person name="Fan L."/>
            <person name="Gaulin E."/>
            <person name="Govers F."/>
            <person name="Grenville-Briggs L.J."/>
            <person name="Horner N.R."/>
            <person name="Levin J.Z."/>
            <person name="Mammella M."/>
            <person name="Meijer H.J."/>
            <person name="Morris P."/>
            <person name="Nusbaum C."/>
            <person name="Oome S."/>
            <person name="Phillips A.J."/>
            <person name="van Rooyen D."/>
            <person name="Rzeszutek E."/>
            <person name="Saraiva M."/>
            <person name="Secombes C.J."/>
            <person name="Seidl M.F."/>
            <person name="Snel B."/>
            <person name="Stassen J.H."/>
            <person name="Sykes S."/>
            <person name="Tripathy S."/>
            <person name="van den Berg H."/>
            <person name="Vega-Arreguin J.C."/>
            <person name="Wawra S."/>
            <person name="Young S.K."/>
            <person name="Zeng Q."/>
            <person name="Dieguez-Uribeondo J."/>
            <person name="Russ C."/>
            <person name="Tyler B.M."/>
            <person name="van West P."/>
        </authorList>
    </citation>
    <scope>NUCLEOTIDE SEQUENCE [LARGE SCALE GENOMIC DNA]</scope>
    <source>
        <strain evidence="2 3">CBS 223.65</strain>
    </source>
</reference>
<feature type="transmembrane region" description="Helical" evidence="1">
    <location>
        <begin position="568"/>
        <end position="587"/>
    </location>
</feature>
<proteinExistence type="predicted"/>
<sequence length="675" mass="72125">MLSLRHLCATSALPIAYVLCYSDDLAAAYTPPALYGVASALAALCAVALHAVLLTLVDRFGPRVDVISARRMARESMIACDWAAASLHWSRVLDGCPADTDAYEQRALCLEALDVSDGTTAGRQRPIVTSEPAAPKRLYRSPSWQRVVRPFLKRCVHASWSSRAITILVLPLLLLCLAVHILARTTTELLVATMVIVLHAALRLGRRWLQLAAALADALLRNCHKAWLCLCVVVDAATPLLAQSYLQLTTATKDTYLSVAVACHSLGTVGAKTIDSRLVRLLSAALAQTIDTGRSLVRAAAWAAYASGAFAVLALSSALVATGLFALAGGHYTMRYTARMATQIGALGTDVLAPTVWCAGVSLLRGLHTTLRTLHVIAICLHTGLDSVHASLVAPAWCHVCAGGIFLFCRLLWTLHRLVWSLAAVLGLTRDVILHPLARAMQTAVCYVGRTVLQALTTTAHHLQRLYIGLAAAVMAISHHASIGGRRLLLAFATTGLRVAAHCLIACGRLWRGSHRCVVWLLDVVYRLYLVVRSLFQAYVVPLARATWLCLVGTALCVWRAAKYVSSAVWSGLVAAGVAMRAAYTYLRISDNVVAVYASMVALLAAMWAAMWAAGVWASAVIVAASQAAMAMTISVAHAVSALVVQLIDAASVGVSTTVQVSYDVAIELQRLVVV</sequence>